<dbReference type="Pfam" id="PF01535">
    <property type="entry name" value="PPR"/>
    <property type="match status" value="3"/>
</dbReference>
<reference evidence="4" key="1">
    <citation type="submission" date="2021-01" db="EMBL/GenBank/DDBJ databases">
        <authorList>
            <person name="Bezrukov I."/>
        </authorList>
    </citation>
    <scope>NUCLEOTIDE SEQUENCE</scope>
</reference>
<dbReference type="NCBIfam" id="TIGR00756">
    <property type="entry name" value="PPR"/>
    <property type="match status" value="1"/>
</dbReference>
<keyword evidence="5" id="KW-1185">Reference proteome</keyword>
<evidence type="ECO:0000313" key="4">
    <source>
        <dbReference type="EMBL" id="CAE6049687.1"/>
    </source>
</evidence>
<dbReference type="InterPro" id="IPR002885">
    <property type="entry name" value="PPR_rpt"/>
</dbReference>
<dbReference type="PROSITE" id="PS51375">
    <property type="entry name" value="PPR"/>
    <property type="match status" value="1"/>
</dbReference>
<dbReference type="Proteomes" id="UP000682877">
    <property type="component" value="Chromosome 4"/>
</dbReference>
<dbReference type="PANTHER" id="PTHR47937">
    <property type="entry name" value="PLASTID TRANSCRIPTIONALLY ACTIVE CHROMOSOME 2-LIKE PROTEIN"/>
    <property type="match status" value="1"/>
</dbReference>
<dbReference type="AlphaFoldDB" id="A0A8S2ABI2"/>
<gene>
    <name evidence="4" type="ORF">AARE701A_LOCUS11417</name>
</gene>
<dbReference type="PANTHER" id="PTHR47937:SF2">
    <property type="entry name" value="PENTATRICOPEPTIDE (PPR) REPEAT-CONTAINING PROTEIN, PF01535'-RELATED"/>
    <property type="match status" value="1"/>
</dbReference>
<evidence type="ECO:0000256" key="2">
    <source>
        <dbReference type="PROSITE-ProRule" id="PRU00708"/>
    </source>
</evidence>
<dbReference type="Gene3D" id="1.25.40.10">
    <property type="entry name" value="Tetratricopeptide repeat domain"/>
    <property type="match status" value="2"/>
</dbReference>
<dbReference type="InterPro" id="IPR011990">
    <property type="entry name" value="TPR-like_helical_dom_sf"/>
</dbReference>
<name>A0A8S2ABI2_ARAAE</name>
<accession>A0A8S2ABI2</accession>
<evidence type="ECO:0008006" key="6">
    <source>
        <dbReference type="Google" id="ProtNLM"/>
    </source>
</evidence>
<evidence type="ECO:0000256" key="3">
    <source>
        <dbReference type="SAM" id="MobiDB-lite"/>
    </source>
</evidence>
<keyword evidence="1" id="KW-0677">Repeat</keyword>
<feature type="repeat" description="PPR" evidence="2">
    <location>
        <begin position="246"/>
        <end position="280"/>
    </location>
</feature>
<feature type="region of interest" description="Disordered" evidence="3">
    <location>
        <begin position="1"/>
        <end position="28"/>
    </location>
</feature>
<proteinExistence type="predicted"/>
<protein>
    <recommendedName>
        <fullName evidence="6">Pentatricopeptide repeat-containing protein</fullName>
    </recommendedName>
</protein>
<evidence type="ECO:0000313" key="5">
    <source>
        <dbReference type="Proteomes" id="UP000682877"/>
    </source>
</evidence>
<dbReference type="InterPro" id="IPR052308">
    <property type="entry name" value="PPR_domain-containing"/>
</dbReference>
<dbReference type="EMBL" id="LR999454">
    <property type="protein sequence ID" value="CAE6049687.1"/>
    <property type="molecule type" value="Genomic_DNA"/>
</dbReference>
<organism evidence="4 5">
    <name type="scientific">Arabidopsis arenosa</name>
    <name type="common">Sand rock-cress</name>
    <name type="synonym">Cardaminopsis arenosa</name>
    <dbReference type="NCBI Taxonomy" id="38785"/>
    <lineage>
        <taxon>Eukaryota</taxon>
        <taxon>Viridiplantae</taxon>
        <taxon>Streptophyta</taxon>
        <taxon>Embryophyta</taxon>
        <taxon>Tracheophyta</taxon>
        <taxon>Spermatophyta</taxon>
        <taxon>Magnoliopsida</taxon>
        <taxon>eudicotyledons</taxon>
        <taxon>Gunneridae</taxon>
        <taxon>Pentapetalae</taxon>
        <taxon>rosids</taxon>
        <taxon>malvids</taxon>
        <taxon>Brassicales</taxon>
        <taxon>Brassicaceae</taxon>
        <taxon>Camelineae</taxon>
        <taxon>Arabidopsis</taxon>
    </lineage>
</organism>
<evidence type="ECO:0000256" key="1">
    <source>
        <dbReference type="ARBA" id="ARBA00022737"/>
    </source>
</evidence>
<sequence>MSIESRNPEVAAPTEVDTGAESSSNGKGVQEEESCVVMATKSSVPCALQERYDQAIALFHYFFNESNVIPNIVSFYRTIRAHFRVQEAFQLYHHARGFDPDYYTYRILTKGLVNAGRVHEAVGIVKAAFLRDSTVNSYLIRGFLDQGNLDKAAQLFDRLNDDMSQELYDYNDIALVDATFVDYWLDKEMAFDSETINIMVNECFKLGKFTEAMETFDLGAWNIVRGRGFVRGDVVTQRLGLLLSHEIPRFRSMINGYVKVGRVDDAQRMLKKMVDASLLKVAIHKAD</sequence>